<evidence type="ECO:0000259" key="1">
    <source>
        <dbReference type="PROSITE" id="PS50995"/>
    </source>
</evidence>
<dbReference type="InterPro" id="IPR000835">
    <property type="entry name" value="HTH_MarR-typ"/>
</dbReference>
<dbReference type="Proteomes" id="UP001595807">
    <property type="component" value="Unassembled WGS sequence"/>
</dbReference>
<feature type="domain" description="HTH marR-type" evidence="1">
    <location>
        <begin position="1"/>
        <end position="133"/>
    </location>
</feature>
<dbReference type="SMART" id="SM00347">
    <property type="entry name" value="HTH_MARR"/>
    <property type="match status" value="1"/>
</dbReference>
<gene>
    <name evidence="2" type="ORF">ACFORF_03595</name>
</gene>
<dbReference type="InterPro" id="IPR036388">
    <property type="entry name" value="WH-like_DNA-bd_sf"/>
</dbReference>
<protein>
    <submittedName>
        <fullName evidence="2">MarR family winged helix-turn-helix transcriptional regulator</fullName>
    </submittedName>
</protein>
<dbReference type="RefSeq" id="WP_380425580.1">
    <property type="nucleotide sequence ID" value="NZ_JBHRZV010000027.1"/>
</dbReference>
<dbReference type="PANTHER" id="PTHR33164:SF43">
    <property type="entry name" value="HTH-TYPE TRANSCRIPTIONAL REPRESSOR YETL"/>
    <property type="match status" value="1"/>
</dbReference>
<dbReference type="Gene3D" id="1.10.10.10">
    <property type="entry name" value="Winged helix-like DNA-binding domain superfamily/Winged helix DNA-binding domain"/>
    <property type="match status" value="1"/>
</dbReference>
<dbReference type="PROSITE" id="PS50995">
    <property type="entry name" value="HTH_MARR_2"/>
    <property type="match status" value="1"/>
</dbReference>
<proteinExistence type="predicted"/>
<dbReference type="InterPro" id="IPR036390">
    <property type="entry name" value="WH_DNA-bd_sf"/>
</dbReference>
<organism evidence="2 3">
    <name type="scientific">Streptococcus caprae</name>
    <dbReference type="NCBI Taxonomy" id="1640501"/>
    <lineage>
        <taxon>Bacteria</taxon>
        <taxon>Bacillati</taxon>
        <taxon>Bacillota</taxon>
        <taxon>Bacilli</taxon>
        <taxon>Lactobacillales</taxon>
        <taxon>Streptococcaceae</taxon>
        <taxon>Streptococcus</taxon>
    </lineage>
</organism>
<sequence>MKVAKQYAKLRDEQFSLYEYYARQHGMNYKGLLILLWLYNDPKGISQKILCEKTYSTKQVVHAIIQGYLQKGYAILEPSETDKRQKRVLLTESGYHYAEAIIAPLVRMEEQAIAQLDDRQREALLRGTDFFTQSLKREMGVR</sequence>
<dbReference type="PANTHER" id="PTHR33164">
    <property type="entry name" value="TRANSCRIPTIONAL REGULATOR, MARR FAMILY"/>
    <property type="match status" value="1"/>
</dbReference>
<accession>A0ABV8CUA1</accession>
<comment type="caution">
    <text evidence="2">The sequence shown here is derived from an EMBL/GenBank/DDBJ whole genome shotgun (WGS) entry which is preliminary data.</text>
</comment>
<dbReference type="EMBL" id="JBHRZV010000027">
    <property type="protein sequence ID" value="MFC3927706.1"/>
    <property type="molecule type" value="Genomic_DNA"/>
</dbReference>
<reference evidence="3" key="1">
    <citation type="journal article" date="2019" name="Int. J. Syst. Evol. Microbiol.">
        <title>The Global Catalogue of Microorganisms (GCM) 10K type strain sequencing project: providing services to taxonomists for standard genome sequencing and annotation.</title>
        <authorList>
            <consortium name="The Broad Institute Genomics Platform"/>
            <consortium name="The Broad Institute Genome Sequencing Center for Infectious Disease"/>
            <person name="Wu L."/>
            <person name="Ma J."/>
        </authorList>
    </citation>
    <scope>NUCLEOTIDE SEQUENCE [LARGE SCALE GENOMIC DNA]</scope>
    <source>
        <strain evidence="3">CCUG 67170</strain>
    </source>
</reference>
<dbReference type="SUPFAM" id="SSF46785">
    <property type="entry name" value="Winged helix' DNA-binding domain"/>
    <property type="match status" value="1"/>
</dbReference>
<evidence type="ECO:0000313" key="2">
    <source>
        <dbReference type="EMBL" id="MFC3927706.1"/>
    </source>
</evidence>
<keyword evidence="3" id="KW-1185">Reference proteome</keyword>
<name>A0ABV8CUA1_9STRE</name>
<evidence type="ECO:0000313" key="3">
    <source>
        <dbReference type="Proteomes" id="UP001595807"/>
    </source>
</evidence>
<dbReference type="InterPro" id="IPR039422">
    <property type="entry name" value="MarR/SlyA-like"/>
</dbReference>
<dbReference type="Pfam" id="PF12802">
    <property type="entry name" value="MarR_2"/>
    <property type="match status" value="1"/>
</dbReference>